<keyword evidence="3" id="KW-1185">Reference proteome</keyword>
<proteinExistence type="predicted"/>
<dbReference type="Proteomes" id="UP000235371">
    <property type="component" value="Unassembled WGS sequence"/>
</dbReference>
<feature type="chain" id="PRO_5014339694" evidence="1">
    <location>
        <begin position="24"/>
        <end position="261"/>
    </location>
</feature>
<keyword evidence="1" id="KW-0732">Signal</keyword>
<dbReference type="EMBL" id="KZ613905">
    <property type="protein sequence ID" value="PMD52378.1"/>
    <property type="molecule type" value="Genomic_DNA"/>
</dbReference>
<evidence type="ECO:0000313" key="3">
    <source>
        <dbReference type="Proteomes" id="UP000235371"/>
    </source>
</evidence>
<reference evidence="2 3" key="1">
    <citation type="submission" date="2016-04" db="EMBL/GenBank/DDBJ databases">
        <title>A degradative enzymes factory behind the ericoid mycorrhizal symbiosis.</title>
        <authorList>
            <consortium name="DOE Joint Genome Institute"/>
            <person name="Martino E."/>
            <person name="Morin E."/>
            <person name="Grelet G."/>
            <person name="Kuo A."/>
            <person name="Kohler A."/>
            <person name="Daghino S."/>
            <person name="Barry K."/>
            <person name="Choi C."/>
            <person name="Cichocki N."/>
            <person name="Clum A."/>
            <person name="Copeland A."/>
            <person name="Hainaut M."/>
            <person name="Haridas S."/>
            <person name="Labutti K."/>
            <person name="Lindquist E."/>
            <person name="Lipzen A."/>
            <person name="Khouja H.-R."/>
            <person name="Murat C."/>
            <person name="Ohm R."/>
            <person name="Olson A."/>
            <person name="Spatafora J."/>
            <person name="Veneault-Fourrey C."/>
            <person name="Henrissat B."/>
            <person name="Grigoriev I."/>
            <person name="Martin F."/>
            <person name="Perotto S."/>
        </authorList>
    </citation>
    <scope>NUCLEOTIDE SEQUENCE [LARGE SCALE GENOMIC DNA]</scope>
    <source>
        <strain evidence="2 3">E</strain>
    </source>
</reference>
<name>A0A2J6SNQ4_9HELO</name>
<dbReference type="AlphaFoldDB" id="A0A2J6SNQ4"/>
<gene>
    <name evidence="2" type="ORF">K444DRAFT_620028</name>
</gene>
<organism evidence="2 3">
    <name type="scientific">Hyaloscypha bicolor E</name>
    <dbReference type="NCBI Taxonomy" id="1095630"/>
    <lineage>
        <taxon>Eukaryota</taxon>
        <taxon>Fungi</taxon>
        <taxon>Dikarya</taxon>
        <taxon>Ascomycota</taxon>
        <taxon>Pezizomycotina</taxon>
        <taxon>Leotiomycetes</taxon>
        <taxon>Helotiales</taxon>
        <taxon>Hyaloscyphaceae</taxon>
        <taxon>Hyaloscypha</taxon>
        <taxon>Hyaloscypha bicolor</taxon>
    </lineage>
</organism>
<feature type="signal peptide" evidence="1">
    <location>
        <begin position="1"/>
        <end position="23"/>
    </location>
</feature>
<evidence type="ECO:0000313" key="2">
    <source>
        <dbReference type="EMBL" id="PMD52378.1"/>
    </source>
</evidence>
<evidence type="ECO:0000256" key="1">
    <source>
        <dbReference type="SAM" id="SignalP"/>
    </source>
</evidence>
<dbReference type="RefSeq" id="XP_024729282.1">
    <property type="nucleotide sequence ID" value="XM_024881630.1"/>
</dbReference>
<dbReference type="GeneID" id="36589707"/>
<dbReference type="InParanoid" id="A0A2J6SNQ4"/>
<accession>A0A2J6SNQ4</accession>
<sequence>MILKLFLCYLLLFLNSWINGTKGDPAIHQPITALTMSLQRLELEPERVQPQSSLICTAHMCRSNNSVPGDETPVEAEDSLRLGMLSMWTCGHSYTDRSMSRVLHPAVSALSDEQSSSALDQRISSAYQGEGRGIAVIGKWVSEHRALLEIGSSEIYFPSRLHSNSENSYACTRYICSQDVRWLRLYRVCREANWLESISQQTIRCAGLQGLWSFWTHARNLRSRSGSAYWSMPNQELYLKFYLRQDHKFQSLHDDFDMRRE</sequence>
<protein>
    <submittedName>
        <fullName evidence="2">Uncharacterized protein</fullName>
    </submittedName>
</protein>